<dbReference type="OrthoDB" id="9803101at2"/>
<comment type="similarity">
    <text evidence="1">Belongs to the RutC family.</text>
</comment>
<reference evidence="2 3" key="1">
    <citation type="submission" date="2018-11" db="EMBL/GenBank/DDBJ databases">
        <authorList>
            <person name="Zhou Z."/>
            <person name="Wang G."/>
        </authorList>
    </citation>
    <scope>NUCLEOTIDE SEQUENCE [LARGE SCALE GENOMIC DNA]</scope>
    <source>
        <strain evidence="2 3">KCTC52004</strain>
    </source>
</reference>
<proteinExistence type="inferred from homology"/>
<dbReference type="InterPro" id="IPR006175">
    <property type="entry name" value="YjgF/YER057c/UK114"/>
</dbReference>
<dbReference type="Pfam" id="PF01042">
    <property type="entry name" value="Ribonuc_L-PSP"/>
    <property type="match status" value="1"/>
</dbReference>
<name>A0A3P1C2H5_9BACT</name>
<dbReference type="InterPro" id="IPR035959">
    <property type="entry name" value="RutC-like_sf"/>
</dbReference>
<dbReference type="EMBL" id="RQJO01000007">
    <property type="protein sequence ID" value="RRB07482.1"/>
    <property type="molecule type" value="Genomic_DNA"/>
</dbReference>
<gene>
    <name evidence="2" type="ORF">EHT25_06800</name>
</gene>
<keyword evidence="3" id="KW-1185">Reference proteome</keyword>
<organism evidence="2 3">
    <name type="scientific">Larkinella rosea</name>
    <dbReference type="NCBI Taxonomy" id="2025312"/>
    <lineage>
        <taxon>Bacteria</taxon>
        <taxon>Pseudomonadati</taxon>
        <taxon>Bacteroidota</taxon>
        <taxon>Cytophagia</taxon>
        <taxon>Cytophagales</taxon>
        <taxon>Spirosomataceae</taxon>
        <taxon>Larkinella</taxon>
    </lineage>
</organism>
<dbReference type="PANTHER" id="PTHR11803:SF58">
    <property type="entry name" value="PROTEIN HMF1-RELATED"/>
    <property type="match status" value="1"/>
</dbReference>
<evidence type="ECO:0000313" key="3">
    <source>
        <dbReference type="Proteomes" id="UP000271925"/>
    </source>
</evidence>
<dbReference type="Gene3D" id="3.30.1330.40">
    <property type="entry name" value="RutC-like"/>
    <property type="match status" value="1"/>
</dbReference>
<sequence length="127" mass="14099">MNEKKVVSGLNIPKSHLPFSPGIISGDYLFVSGQASVDDSGQIVDDTFEGECRRSFENLKRIVEAAGASLDDAVQVRNYVGKQEYLAEFNAIYREYFNAPFPARTTLIGCLGDLLKFEVDAVFLVRK</sequence>
<dbReference type="GO" id="GO:0005829">
    <property type="term" value="C:cytosol"/>
    <property type="evidence" value="ECO:0007669"/>
    <property type="project" value="TreeGrafter"/>
</dbReference>
<dbReference type="PANTHER" id="PTHR11803">
    <property type="entry name" value="2-IMINOBUTANOATE/2-IMINOPROPANOATE DEAMINASE RIDA"/>
    <property type="match status" value="1"/>
</dbReference>
<dbReference type="GO" id="GO:0019239">
    <property type="term" value="F:deaminase activity"/>
    <property type="evidence" value="ECO:0007669"/>
    <property type="project" value="TreeGrafter"/>
</dbReference>
<dbReference type="AlphaFoldDB" id="A0A3P1C2H5"/>
<comment type="caution">
    <text evidence="2">The sequence shown here is derived from an EMBL/GenBank/DDBJ whole genome shotgun (WGS) entry which is preliminary data.</text>
</comment>
<protein>
    <submittedName>
        <fullName evidence="2">RidA family protein</fullName>
    </submittedName>
</protein>
<dbReference type="RefSeq" id="WP_124872587.1">
    <property type="nucleotide sequence ID" value="NZ_RQJO01000007.1"/>
</dbReference>
<evidence type="ECO:0000313" key="2">
    <source>
        <dbReference type="EMBL" id="RRB07482.1"/>
    </source>
</evidence>
<dbReference type="Proteomes" id="UP000271925">
    <property type="component" value="Unassembled WGS sequence"/>
</dbReference>
<evidence type="ECO:0000256" key="1">
    <source>
        <dbReference type="ARBA" id="ARBA00010552"/>
    </source>
</evidence>
<dbReference type="CDD" id="cd00448">
    <property type="entry name" value="YjgF_YER057c_UK114_family"/>
    <property type="match status" value="1"/>
</dbReference>
<dbReference type="SUPFAM" id="SSF55298">
    <property type="entry name" value="YjgF-like"/>
    <property type="match status" value="1"/>
</dbReference>
<accession>A0A3P1C2H5</accession>